<keyword evidence="4" id="KW-1185">Reference proteome</keyword>
<feature type="region of interest" description="Disordered" evidence="2">
    <location>
        <begin position="176"/>
        <end position="196"/>
    </location>
</feature>
<dbReference type="Proteomes" id="UP000229498">
    <property type="component" value="Unassembled WGS sequence"/>
</dbReference>
<gene>
    <name evidence="3" type="ORF">CVT23_02435</name>
</gene>
<comment type="similarity">
    <text evidence="1">Belongs to the bactofilin family.</text>
</comment>
<dbReference type="Pfam" id="PF04519">
    <property type="entry name" value="Bactofilin"/>
    <property type="match status" value="1"/>
</dbReference>
<dbReference type="InterPro" id="IPR007607">
    <property type="entry name" value="BacA/B"/>
</dbReference>
<evidence type="ECO:0000256" key="2">
    <source>
        <dbReference type="SAM" id="MobiDB-lite"/>
    </source>
</evidence>
<feature type="compositionally biased region" description="Basic and acidic residues" evidence="2">
    <location>
        <begin position="33"/>
        <end position="46"/>
    </location>
</feature>
<organism evidence="3 4">
    <name type="scientific">Minwuia thermotolerans</name>
    <dbReference type="NCBI Taxonomy" id="2056226"/>
    <lineage>
        <taxon>Bacteria</taxon>
        <taxon>Pseudomonadati</taxon>
        <taxon>Pseudomonadota</taxon>
        <taxon>Alphaproteobacteria</taxon>
        <taxon>Minwuiales</taxon>
        <taxon>Minwuiaceae</taxon>
        <taxon>Minwuia</taxon>
    </lineage>
</organism>
<feature type="compositionally biased region" description="Polar residues" evidence="2">
    <location>
        <begin position="1"/>
        <end position="15"/>
    </location>
</feature>
<accession>A0A2M9G5Y1</accession>
<dbReference type="OrthoDB" id="7349510at2"/>
<dbReference type="PANTHER" id="PTHR35024:SF4">
    <property type="entry name" value="POLYMER-FORMING CYTOSKELETAL PROTEIN"/>
    <property type="match status" value="1"/>
</dbReference>
<evidence type="ECO:0000256" key="1">
    <source>
        <dbReference type="ARBA" id="ARBA00044755"/>
    </source>
</evidence>
<feature type="region of interest" description="Disordered" evidence="2">
    <location>
        <begin position="1"/>
        <end position="77"/>
    </location>
</feature>
<sequence>MFSKKQSGQNGNTETGEAKEDAPRLPKTSTPRPAEDLLARRPRPDIPRTPAAPAAASAASEPRAPAHKDETAKEEQSRLLVGEGIKLKGEITNCAELVIEGAVDARVEARRFQVSNNGTFSGECNVEEADIAGQFDGTLNCRGKLIVRSTGKLKGTLRYGDVEIEGGGRVAGEIQEFGAEESRKPVEQPQLKAAGE</sequence>
<dbReference type="PANTHER" id="PTHR35024">
    <property type="entry name" value="HYPOTHETICAL CYTOSOLIC PROTEIN"/>
    <property type="match status" value="1"/>
</dbReference>
<dbReference type="AlphaFoldDB" id="A0A2M9G5Y1"/>
<evidence type="ECO:0000313" key="3">
    <source>
        <dbReference type="EMBL" id="PJK31112.1"/>
    </source>
</evidence>
<feature type="compositionally biased region" description="Basic and acidic residues" evidence="2">
    <location>
        <begin position="64"/>
        <end position="77"/>
    </location>
</feature>
<reference evidence="3 4" key="1">
    <citation type="submission" date="2017-11" db="EMBL/GenBank/DDBJ databases">
        <title>Draft genome sequence of Rhizobiales bacterium SY3-13.</title>
        <authorList>
            <person name="Sun C."/>
        </authorList>
    </citation>
    <scope>NUCLEOTIDE SEQUENCE [LARGE SCALE GENOMIC DNA]</scope>
    <source>
        <strain evidence="3 4">SY3-13</strain>
    </source>
</reference>
<proteinExistence type="inferred from homology"/>
<evidence type="ECO:0000313" key="4">
    <source>
        <dbReference type="Proteomes" id="UP000229498"/>
    </source>
</evidence>
<comment type="caution">
    <text evidence="3">The sequence shown here is derived from an EMBL/GenBank/DDBJ whole genome shotgun (WGS) entry which is preliminary data.</text>
</comment>
<dbReference type="RefSeq" id="WP_109796270.1">
    <property type="nucleotide sequence ID" value="NZ_PHIG01000007.1"/>
</dbReference>
<protein>
    <submittedName>
        <fullName evidence="3">Cell shape determination protein CcmA</fullName>
    </submittedName>
</protein>
<dbReference type="EMBL" id="PHIG01000007">
    <property type="protein sequence ID" value="PJK31112.1"/>
    <property type="molecule type" value="Genomic_DNA"/>
</dbReference>
<name>A0A2M9G5Y1_9PROT</name>
<feature type="compositionally biased region" description="Low complexity" evidence="2">
    <location>
        <begin position="48"/>
        <end position="63"/>
    </location>
</feature>